<name>A0A239IIQ9_9ACTN</name>
<dbReference type="OrthoDB" id="2677932at2"/>
<dbReference type="AlphaFoldDB" id="A0A239IIQ9"/>
<keyword evidence="1" id="KW-1133">Transmembrane helix</keyword>
<keyword evidence="4" id="KW-1185">Reference proteome</keyword>
<proteinExistence type="predicted"/>
<sequence>MGLQLPGELTGLLAMLGYTWPEADEQKLFEMAQSWVTFGGGLPADLQAAHAYAQQVWTNNEGQAVRAFQAAWSDPESFSANLDDAGVASTIVGAALMACAGIVLALKINVIVQLVMLAIQIAQAIATAAVTFGASLLEIPIFKEITGLIIDQIIDLALQAVLNG</sequence>
<dbReference type="EMBL" id="FZPH01000002">
    <property type="protein sequence ID" value="SNS93292.1"/>
    <property type="molecule type" value="Genomic_DNA"/>
</dbReference>
<evidence type="ECO:0000256" key="1">
    <source>
        <dbReference type="SAM" id="Phobius"/>
    </source>
</evidence>
<protein>
    <recommendedName>
        <fullName evidence="2">Outer membrane channel protein CpnT-like N-terminal domain-containing protein</fullName>
    </recommendedName>
</protein>
<evidence type="ECO:0000259" key="2">
    <source>
        <dbReference type="Pfam" id="PF25547"/>
    </source>
</evidence>
<organism evidence="3 4">
    <name type="scientific">Asanoa hainanensis</name>
    <dbReference type="NCBI Taxonomy" id="560556"/>
    <lineage>
        <taxon>Bacteria</taxon>
        <taxon>Bacillati</taxon>
        <taxon>Actinomycetota</taxon>
        <taxon>Actinomycetes</taxon>
        <taxon>Micromonosporales</taxon>
        <taxon>Micromonosporaceae</taxon>
        <taxon>Asanoa</taxon>
    </lineage>
</organism>
<dbReference type="InterPro" id="IPR057746">
    <property type="entry name" value="CpnT-like_N"/>
</dbReference>
<evidence type="ECO:0000313" key="3">
    <source>
        <dbReference type="EMBL" id="SNS93292.1"/>
    </source>
</evidence>
<dbReference type="RefSeq" id="WP_089245449.1">
    <property type="nucleotide sequence ID" value="NZ_FZPH01000002.1"/>
</dbReference>
<gene>
    <name evidence="3" type="ORF">SAMN05421812_102412</name>
</gene>
<feature type="transmembrane region" description="Helical" evidence="1">
    <location>
        <begin position="111"/>
        <end position="137"/>
    </location>
</feature>
<evidence type="ECO:0000313" key="4">
    <source>
        <dbReference type="Proteomes" id="UP000198362"/>
    </source>
</evidence>
<keyword evidence="1" id="KW-0472">Membrane</keyword>
<dbReference type="Proteomes" id="UP000198362">
    <property type="component" value="Unassembled WGS sequence"/>
</dbReference>
<accession>A0A239IIQ9</accession>
<dbReference type="Pfam" id="PF25547">
    <property type="entry name" value="WXG100_2"/>
    <property type="match status" value="1"/>
</dbReference>
<feature type="domain" description="Outer membrane channel protein CpnT-like N-terminal" evidence="2">
    <location>
        <begin position="17"/>
        <end position="136"/>
    </location>
</feature>
<feature type="transmembrane region" description="Helical" evidence="1">
    <location>
        <begin position="85"/>
        <end position="105"/>
    </location>
</feature>
<keyword evidence="1" id="KW-0812">Transmembrane</keyword>
<reference evidence="3 4" key="1">
    <citation type="submission" date="2017-06" db="EMBL/GenBank/DDBJ databases">
        <authorList>
            <person name="Kim H.J."/>
            <person name="Triplett B.A."/>
        </authorList>
    </citation>
    <scope>NUCLEOTIDE SEQUENCE [LARGE SCALE GENOMIC DNA]</scope>
    <source>
        <strain evidence="3 4">CGMCC 4.5593</strain>
    </source>
</reference>